<reference evidence="2" key="2">
    <citation type="submission" date="2017-02" db="UniProtKB">
        <authorList>
            <consortium name="WormBaseParasite"/>
        </authorList>
    </citation>
    <scope>IDENTIFICATION</scope>
</reference>
<dbReference type="Proteomes" id="UP000035642">
    <property type="component" value="Unassembled WGS sequence"/>
</dbReference>
<evidence type="ECO:0000313" key="2">
    <source>
        <dbReference type="WBParaSite" id="ACAC_0001101401-mRNA-1"/>
    </source>
</evidence>
<proteinExistence type="predicted"/>
<accession>A0A0K0DIB3</accession>
<dbReference type="WBParaSite" id="ACAC_0001101401-mRNA-1">
    <property type="protein sequence ID" value="ACAC_0001101401-mRNA-1"/>
    <property type="gene ID" value="ACAC_0001101401"/>
</dbReference>
<dbReference type="InterPro" id="IPR036691">
    <property type="entry name" value="Endo/exonu/phosph_ase_sf"/>
</dbReference>
<dbReference type="SUPFAM" id="SSF56219">
    <property type="entry name" value="DNase I-like"/>
    <property type="match status" value="1"/>
</dbReference>
<keyword evidence="1" id="KW-1185">Reference proteome</keyword>
<sequence>MVTICTNNARTLASESLVEDLITQTRRIRYDVIGFAETRRLHPFNVVYDTGEELFLGTCDSRGVGGVGYEFVLLGTCDNRGVGGVGVLVNTSLSMNIDSSATRIERLLLKRCGSTPALTIFVVYATTSNYNEEEVKAFYIDFEMFYREDHTFFKVIIGDFNAKIGPRISSEERHIGTHGLEWNK</sequence>
<name>A0A0K0DIB3_ANGCA</name>
<organism evidence="1 2">
    <name type="scientific">Angiostrongylus cantonensis</name>
    <name type="common">Rat lungworm</name>
    <dbReference type="NCBI Taxonomy" id="6313"/>
    <lineage>
        <taxon>Eukaryota</taxon>
        <taxon>Metazoa</taxon>
        <taxon>Ecdysozoa</taxon>
        <taxon>Nematoda</taxon>
        <taxon>Chromadorea</taxon>
        <taxon>Rhabditida</taxon>
        <taxon>Rhabditina</taxon>
        <taxon>Rhabditomorpha</taxon>
        <taxon>Strongyloidea</taxon>
        <taxon>Metastrongylidae</taxon>
        <taxon>Angiostrongylus</taxon>
    </lineage>
</organism>
<protein>
    <submittedName>
        <fullName evidence="2">Craniofacial development protein 2-like</fullName>
    </submittedName>
</protein>
<dbReference type="Gene3D" id="3.60.10.10">
    <property type="entry name" value="Endonuclease/exonuclease/phosphatase"/>
    <property type="match status" value="1"/>
</dbReference>
<dbReference type="AlphaFoldDB" id="A0A0K0DIB3"/>
<reference evidence="1" key="1">
    <citation type="submission" date="2012-09" db="EMBL/GenBank/DDBJ databases">
        <authorList>
            <person name="Martin A.A."/>
        </authorList>
    </citation>
    <scope>NUCLEOTIDE SEQUENCE</scope>
</reference>
<evidence type="ECO:0000313" key="1">
    <source>
        <dbReference type="Proteomes" id="UP000035642"/>
    </source>
</evidence>